<evidence type="ECO:0000256" key="6">
    <source>
        <dbReference type="ARBA" id="ARBA00023136"/>
    </source>
</evidence>
<comment type="caution">
    <text evidence="8">The sequence shown here is derived from an EMBL/GenBank/DDBJ whole genome shotgun (WGS) entry which is preliminary data.</text>
</comment>
<protein>
    <recommendedName>
        <fullName evidence="9">TolC family protein</fullName>
    </recommendedName>
</protein>
<dbReference type="GO" id="GO:1990281">
    <property type="term" value="C:efflux pump complex"/>
    <property type="evidence" value="ECO:0007669"/>
    <property type="project" value="TreeGrafter"/>
</dbReference>
<keyword evidence="4" id="KW-1134">Transmembrane beta strand</keyword>
<evidence type="ECO:0000256" key="1">
    <source>
        <dbReference type="ARBA" id="ARBA00004442"/>
    </source>
</evidence>
<sequence>MRKFFLIFLFFTFIFGDTLILNYQKACSLAVENCLLRKISEEKIKEKYFARLTSLANFFPSLNLSFAYSHFSEVPYFLSGKPILGKYPFPVYDVFGNLIGFTESIPVLTGYQTESIPFGKKDNYLLRVSLNQPIFTFFKILRGYKIAQLNELIEKENYWLTLNNLKKQVINLFYQILLLKKQKELLLASYEQLKKHHLACSTLYRAGLLTKLELLKTQLALEGLEINLTQVVQSESLLLFNFRLLLGLKDKAEIVLIDPLVEKWEKEELVLRKVEENLDTLLAIAKKERRELKSLVLTKEIIKNTINIQKSSFLPNIFSSYNYDYKKPYSFFDDKWKGSGTFTIALNLPLSLGGGEYTKLKSLQHQLKEVDFYYQWSKELIENEVKQVYFKYLTTFDNFNYTFNQVKVAKEALKEAEEGFKLGKVSNLEYLDTELKLREAKLANLKSLLENLITKKELEYATGKEIN</sequence>
<evidence type="ECO:0000256" key="5">
    <source>
        <dbReference type="ARBA" id="ARBA00022692"/>
    </source>
</evidence>
<dbReference type="InterPro" id="IPR051906">
    <property type="entry name" value="TolC-like"/>
</dbReference>
<dbReference type="GO" id="GO:0015288">
    <property type="term" value="F:porin activity"/>
    <property type="evidence" value="ECO:0007669"/>
    <property type="project" value="TreeGrafter"/>
</dbReference>
<keyword evidence="7" id="KW-0998">Cell outer membrane</keyword>
<evidence type="ECO:0000256" key="7">
    <source>
        <dbReference type="ARBA" id="ARBA00023237"/>
    </source>
</evidence>
<evidence type="ECO:0000256" key="2">
    <source>
        <dbReference type="ARBA" id="ARBA00007613"/>
    </source>
</evidence>
<dbReference type="AlphaFoldDB" id="A0A7V3ZTY9"/>
<organism evidence="8">
    <name type="scientific">candidate division WOR-3 bacterium</name>
    <dbReference type="NCBI Taxonomy" id="2052148"/>
    <lineage>
        <taxon>Bacteria</taxon>
        <taxon>Bacteria division WOR-3</taxon>
    </lineage>
</organism>
<name>A0A7V3ZTY9_UNCW3</name>
<keyword evidence="3" id="KW-0813">Transport</keyword>
<dbReference type="PANTHER" id="PTHR30026">
    <property type="entry name" value="OUTER MEMBRANE PROTEIN TOLC"/>
    <property type="match status" value="1"/>
</dbReference>
<keyword evidence="6" id="KW-0472">Membrane</keyword>
<comment type="subcellular location">
    <subcellularLocation>
        <location evidence="1">Cell outer membrane</location>
    </subcellularLocation>
</comment>
<dbReference type="PANTHER" id="PTHR30026:SF20">
    <property type="entry name" value="OUTER MEMBRANE PROTEIN TOLC"/>
    <property type="match status" value="1"/>
</dbReference>
<evidence type="ECO:0008006" key="9">
    <source>
        <dbReference type="Google" id="ProtNLM"/>
    </source>
</evidence>
<evidence type="ECO:0000256" key="3">
    <source>
        <dbReference type="ARBA" id="ARBA00022448"/>
    </source>
</evidence>
<dbReference type="GO" id="GO:0009279">
    <property type="term" value="C:cell outer membrane"/>
    <property type="evidence" value="ECO:0007669"/>
    <property type="project" value="UniProtKB-SubCell"/>
</dbReference>
<evidence type="ECO:0000313" key="8">
    <source>
        <dbReference type="EMBL" id="HGK63142.1"/>
    </source>
</evidence>
<dbReference type="Gene3D" id="1.20.1600.10">
    <property type="entry name" value="Outer membrane efflux proteins (OEP)"/>
    <property type="match status" value="1"/>
</dbReference>
<dbReference type="EMBL" id="DTDR01000030">
    <property type="protein sequence ID" value="HGK63142.1"/>
    <property type="molecule type" value="Genomic_DNA"/>
</dbReference>
<dbReference type="GO" id="GO:0015562">
    <property type="term" value="F:efflux transmembrane transporter activity"/>
    <property type="evidence" value="ECO:0007669"/>
    <property type="project" value="InterPro"/>
</dbReference>
<evidence type="ECO:0000256" key="4">
    <source>
        <dbReference type="ARBA" id="ARBA00022452"/>
    </source>
</evidence>
<keyword evidence="5" id="KW-0812">Transmembrane</keyword>
<dbReference type="SUPFAM" id="SSF56954">
    <property type="entry name" value="Outer membrane efflux proteins (OEP)"/>
    <property type="match status" value="1"/>
</dbReference>
<reference evidence="8" key="1">
    <citation type="journal article" date="2020" name="mSystems">
        <title>Genome- and Community-Level Interaction Insights into Carbon Utilization and Element Cycling Functions of Hydrothermarchaeota in Hydrothermal Sediment.</title>
        <authorList>
            <person name="Zhou Z."/>
            <person name="Liu Y."/>
            <person name="Xu W."/>
            <person name="Pan J."/>
            <person name="Luo Z.H."/>
            <person name="Li M."/>
        </authorList>
    </citation>
    <scope>NUCLEOTIDE SEQUENCE [LARGE SCALE GENOMIC DNA]</scope>
    <source>
        <strain evidence="8">SpSt-697</strain>
    </source>
</reference>
<gene>
    <name evidence="8" type="ORF">ENU74_00860</name>
</gene>
<comment type="similarity">
    <text evidence="2">Belongs to the outer membrane factor (OMF) (TC 1.B.17) family.</text>
</comment>
<proteinExistence type="inferred from homology"/>
<accession>A0A7V3ZTY9</accession>
<dbReference type="Pfam" id="PF02321">
    <property type="entry name" value="OEP"/>
    <property type="match status" value="1"/>
</dbReference>
<dbReference type="InterPro" id="IPR003423">
    <property type="entry name" value="OMP_efflux"/>
</dbReference>